<evidence type="ECO:0000256" key="3">
    <source>
        <dbReference type="ARBA" id="ARBA00023125"/>
    </source>
</evidence>
<protein>
    <submittedName>
        <fullName evidence="8">TetR family transcriptional regulator ActII</fullName>
    </submittedName>
</protein>
<accession>A0ABP6N285</accession>
<dbReference type="PROSITE" id="PS50977">
    <property type="entry name" value="HTH_TETR_2"/>
    <property type="match status" value="1"/>
</dbReference>
<dbReference type="SUPFAM" id="SSF48498">
    <property type="entry name" value="Tetracyclin repressor-like, C-terminal domain"/>
    <property type="match status" value="1"/>
</dbReference>
<gene>
    <name evidence="8" type="primary">actII</name>
    <name evidence="8" type="ORF">GCM10010466_26130</name>
</gene>
<evidence type="ECO:0000313" key="9">
    <source>
        <dbReference type="Proteomes" id="UP001500320"/>
    </source>
</evidence>
<sequence length="279" mass="30512">MFVVGTVFGGRIAAVYHRRVTDIPTPPWRKSRRPSAPRTVLSRELIVSTGLRIVDAEGLEALSMRRVAQELGTGPASLYAHVANKEELLDLIYDQVMAEIHVPEPDPGRWLEQLRETLMEAFRVFASHADVARVGLANIPTTPNALRIAEGQLAIMLAGGVPPRVAALMLDRFGLYICAGAYENAIYLHRQRGSDKDLDAFMAETFGQIPAFYRSLPADRFPRIVAHVDELTDADDRERFEFGLDLMLRGLASCVEEGGTGRPPGPGSPRGPAGPTSKG</sequence>
<evidence type="ECO:0000256" key="1">
    <source>
        <dbReference type="ARBA" id="ARBA00022491"/>
    </source>
</evidence>
<evidence type="ECO:0000259" key="7">
    <source>
        <dbReference type="PROSITE" id="PS50977"/>
    </source>
</evidence>
<evidence type="ECO:0000256" key="4">
    <source>
        <dbReference type="ARBA" id="ARBA00023163"/>
    </source>
</evidence>
<dbReference type="Gene3D" id="1.10.357.10">
    <property type="entry name" value="Tetracycline Repressor, domain 2"/>
    <property type="match status" value="1"/>
</dbReference>
<feature type="DNA-binding region" description="H-T-H motif" evidence="5">
    <location>
        <begin position="63"/>
        <end position="82"/>
    </location>
</feature>
<organism evidence="8 9">
    <name type="scientific">Planomonospora alba</name>
    <dbReference type="NCBI Taxonomy" id="161354"/>
    <lineage>
        <taxon>Bacteria</taxon>
        <taxon>Bacillati</taxon>
        <taxon>Actinomycetota</taxon>
        <taxon>Actinomycetes</taxon>
        <taxon>Streptosporangiales</taxon>
        <taxon>Streptosporangiaceae</taxon>
        <taxon>Planomonospora</taxon>
    </lineage>
</organism>
<keyword evidence="2" id="KW-0805">Transcription regulation</keyword>
<dbReference type="EMBL" id="BAAAUT010000018">
    <property type="protein sequence ID" value="GAA3134236.1"/>
    <property type="molecule type" value="Genomic_DNA"/>
</dbReference>
<keyword evidence="4" id="KW-0804">Transcription</keyword>
<proteinExistence type="predicted"/>
<dbReference type="Proteomes" id="UP001500320">
    <property type="component" value="Unassembled WGS sequence"/>
</dbReference>
<evidence type="ECO:0000256" key="6">
    <source>
        <dbReference type="SAM" id="MobiDB-lite"/>
    </source>
</evidence>
<dbReference type="PANTHER" id="PTHR30055">
    <property type="entry name" value="HTH-TYPE TRANSCRIPTIONAL REGULATOR RUTR"/>
    <property type="match status" value="1"/>
</dbReference>
<name>A0ABP6N285_9ACTN</name>
<dbReference type="InterPro" id="IPR003012">
    <property type="entry name" value="Tet_transcr_reg_TetR"/>
</dbReference>
<dbReference type="InterPro" id="IPR004111">
    <property type="entry name" value="Repressor_TetR_C"/>
</dbReference>
<keyword evidence="9" id="KW-1185">Reference proteome</keyword>
<dbReference type="InterPro" id="IPR009057">
    <property type="entry name" value="Homeodomain-like_sf"/>
</dbReference>
<feature type="compositionally biased region" description="Low complexity" evidence="6">
    <location>
        <begin position="270"/>
        <end position="279"/>
    </location>
</feature>
<keyword evidence="3 5" id="KW-0238">DNA-binding</keyword>
<dbReference type="Pfam" id="PF00440">
    <property type="entry name" value="TetR_N"/>
    <property type="match status" value="1"/>
</dbReference>
<evidence type="ECO:0000313" key="8">
    <source>
        <dbReference type="EMBL" id="GAA3134236.1"/>
    </source>
</evidence>
<evidence type="ECO:0000256" key="5">
    <source>
        <dbReference type="PROSITE-ProRule" id="PRU00335"/>
    </source>
</evidence>
<dbReference type="InterPro" id="IPR001647">
    <property type="entry name" value="HTH_TetR"/>
</dbReference>
<dbReference type="Pfam" id="PF02909">
    <property type="entry name" value="TetR_C_1"/>
    <property type="match status" value="1"/>
</dbReference>
<evidence type="ECO:0000256" key="2">
    <source>
        <dbReference type="ARBA" id="ARBA00023015"/>
    </source>
</evidence>
<dbReference type="SUPFAM" id="SSF46689">
    <property type="entry name" value="Homeodomain-like"/>
    <property type="match status" value="1"/>
</dbReference>
<dbReference type="PANTHER" id="PTHR30055:SF151">
    <property type="entry name" value="TRANSCRIPTIONAL REGULATORY PROTEIN"/>
    <property type="match status" value="1"/>
</dbReference>
<feature type="region of interest" description="Disordered" evidence="6">
    <location>
        <begin position="255"/>
        <end position="279"/>
    </location>
</feature>
<reference evidence="9" key="1">
    <citation type="journal article" date="2019" name="Int. J. Syst. Evol. Microbiol.">
        <title>The Global Catalogue of Microorganisms (GCM) 10K type strain sequencing project: providing services to taxonomists for standard genome sequencing and annotation.</title>
        <authorList>
            <consortium name="The Broad Institute Genomics Platform"/>
            <consortium name="The Broad Institute Genome Sequencing Center for Infectious Disease"/>
            <person name="Wu L."/>
            <person name="Ma J."/>
        </authorList>
    </citation>
    <scope>NUCLEOTIDE SEQUENCE [LARGE SCALE GENOMIC DNA]</scope>
    <source>
        <strain evidence="9">JCM 9373</strain>
    </source>
</reference>
<dbReference type="InterPro" id="IPR050109">
    <property type="entry name" value="HTH-type_TetR-like_transc_reg"/>
</dbReference>
<comment type="caution">
    <text evidence="8">The sequence shown here is derived from an EMBL/GenBank/DDBJ whole genome shotgun (WGS) entry which is preliminary data.</text>
</comment>
<feature type="domain" description="HTH tetR-type" evidence="7">
    <location>
        <begin position="40"/>
        <end position="100"/>
    </location>
</feature>
<keyword evidence="1" id="KW-0678">Repressor</keyword>
<dbReference type="PRINTS" id="PR00400">
    <property type="entry name" value="TETREPRESSOR"/>
</dbReference>
<dbReference type="InterPro" id="IPR036271">
    <property type="entry name" value="Tet_transcr_reg_TetR-rel_C_sf"/>
</dbReference>